<dbReference type="AlphaFoldDB" id="A0A926WFL8"/>
<dbReference type="InterPro" id="IPR012318">
    <property type="entry name" value="HTH_CRP"/>
</dbReference>
<dbReference type="Proteomes" id="UP000662185">
    <property type="component" value="Unassembled WGS sequence"/>
</dbReference>
<dbReference type="Pfam" id="PF13545">
    <property type="entry name" value="HTH_Crp_2"/>
    <property type="match status" value="1"/>
</dbReference>
<evidence type="ECO:0000259" key="4">
    <source>
        <dbReference type="Pfam" id="PF13545"/>
    </source>
</evidence>
<proteinExistence type="predicted"/>
<keyword evidence="2" id="KW-0238">DNA-binding</keyword>
<comment type="caution">
    <text evidence="5">The sequence shown here is derived from an EMBL/GenBank/DDBJ whole genome shotgun (WGS) entry which is preliminary data.</text>
</comment>
<reference evidence="6" key="1">
    <citation type="journal article" date="2020" name="ISME J.">
        <title>Comparative genomics reveals insights into cyanobacterial evolution and habitat adaptation.</title>
        <authorList>
            <person name="Chen M.Y."/>
            <person name="Teng W.K."/>
            <person name="Zhao L."/>
            <person name="Hu C.X."/>
            <person name="Zhou Y.K."/>
            <person name="Han B.P."/>
            <person name="Song L.R."/>
            <person name="Shu W.S."/>
        </authorList>
    </citation>
    <scope>NUCLEOTIDE SEQUENCE [LARGE SCALE GENOMIC DNA]</scope>
    <source>
        <strain evidence="6">FACHB-251</strain>
    </source>
</reference>
<dbReference type="RefSeq" id="WP_190559346.1">
    <property type="nucleotide sequence ID" value="NZ_JACJQU010000004.1"/>
</dbReference>
<evidence type="ECO:0000256" key="1">
    <source>
        <dbReference type="ARBA" id="ARBA00023015"/>
    </source>
</evidence>
<dbReference type="EMBL" id="JACJQU010000004">
    <property type="protein sequence ID" value="MBD2293685.1"/>
    <property type="molecule type" value="Genomic_DNA"/>
</dbReference>
<name>A0A926WFL8_9NOST</name>
<feature type="domain" description="HTH crp-type" evidence="4">
    <location>
        <begin position="152"/>
        <end position="218"/>
    </location>
</feature>
<protein>
    <submittedName>
        <fullName evidence="5">Crp/Fnr family transcriptional regulator</fullName>
    </submittedName>
</protein>
<dbReference type="GO" id="GO:0003700">
    <property type="term" value="F:DNA-binding transcription factor activity"/>
    <property type="evidence" value="ECO:0007669"/>
    <property type="project" value="TreeGrafter"/>
</dbReference>
<dbReference type="InterPro" id="IPR018490">
    <property type="entry name" value="cNMP-bd_dom_sf"/>
</dbReference>
<dbReference type="GO" id="GO:0003677">
    <property type="term" value="F:DNA binding"/>
    <property type="evidence" value="ECO:0007669"/>
    <property type="project" value="UniProtKB-KW"/>
</dbReference>
<evidence type="ECO:0000256" key="2">
    <source>
        <dbReference type="ARBA" id="ARBA00023125"/>
    </source>
</evidence>
<dbReference type="SUPFAM" id="SSF46785">
    <property type="entry name" value="Winged helix' DNA-binding domain"/>
    <property type="match status" value="1"/>
</dbReference>
<evidence type="ECO:0000313" key="6">
    <source>
        <dbReference type="Proteomes" id="UP000662185"/>
    </source>
</evidence>
<gene>
    <name evidence="5" type="ORF">H6G06_09330</name>
</gene>
<keyword evidence="6" id="KW-1185">Reference proteome</keyword>
<dbReference type="InterPro" id="IPR050397">
    <property type="entry name" value="Env_Response_Regulators"/>
</dbReference>
<dbReference type="SUPFAM" id="SSF51206">
    <property type="entry name" value="cAMP-binding domain-like"/>
    <property type="match status" value="1"/>
</dbReference>
<keyword evidence="3" id="KW-0804">Transcription</keyword>
<dbReference type="Gene3D" id="2.60.120.10">
    <property type="entry name" value="Jelly Rolls"/>
    <property type="match status" value="1"/>
</dbReference>
<sequence length="244" mass="27245">MLLDNNLLHSNNKLIAALPNSVFKRIAPHLELVSLSSGQSIYEAEESIKYIYFPEKAVISLLCVMENGSSVEVGLVSSEGMVGIPVILGDNITTLNAIVQIPDNSLRIDADIIRTEFKSGGAIQDLLLRYVKTVYLEVAQSAACNRLHTLEERLSRWLLTVSDRLNADEFPLTQEFISHMLGVRRSGVTVAAYTLSKAGLINYRRGNINILNREALEESSCECYKVIRNEYARLLNNSLQHYSD</sequence>
<dbReference type="PANTHER" id="PTHR24567">
    <property type="entry name" value="CRP FAMILY TRANSCRIPTIONAL REGULATORY PROTEIN"/>
    <property type="match status" value="1"/>
</dbReference>
<accession>A0A926WFL8</accession>
<dbReference type="InterPro" id="IPR014710">
    <property type="entry name" value="RmlC-like_jellyroll"/>
</dbReference>
<keyword evidence="1" id="KW-0805">Transcription regulation</keyword>
<dbReference type="PANTHER" id="PTHR24567:SF74">
    <property type="entry name" value="HTH-TYPE TRANSCRIPTIONAL REGULATOR ARCR"/>
    <property type="match status" value="1"/>
</dbReference>
<dbReference type="InterPro" id="IPR036390">
    <property type="entry name" value="WH_DNA-bd_sf"/>
</dbReference>
<evidence type="ECO:0000313" key="5">
    <source>
        <dbReference type="EMBL" id="MBD2293685.1"/>
    </source>
</evidence>
<dbReference type="GO" id="GO:0005829">
    <property type="term" value="C:cytosol"/>
    <property type="evidence" value="ECO:0007669"/>
    <property type="project" value="TreeGrafter"/>
</dbReference>
<organism evidence="5 6">
    <name type="scientific">Anabaena sphaerica FACHB-251</name>
    <dbReference type="NCBI Taxonomy" id="2692883"/>
    <lineage>
        <taxon>Bacteria</taxon>
        <taxon>Bacillati</taxon>
        <taxon>Cyanobacteriota</taxon>
        <taxon>Cyanophyceae</taxon>
        <taxon>Nostocales</taxon>
        <taxon>Nostocaceae</taxon>
        <taxon>Anabaena</taxon>
    </lineage>
</organism>
<evidence type="ECO:0000256" key="3">
    <source>
        <dbReference type="ARBA" id="ARBA00023163"/>
    </source>
</evidence>